<protein>
    <submittedName>
        <fullName evidence="1">Uncharacterized protein</fullName>
    </submittedName>
</protein>
<gene>
    <name evidence="1" type="ORF">MHBO_001611</name>
</gene>
<evidence type="ECO:0000313" key="2">
    <source>
        <dbReference type="Proteomes" id="UP001439008"/>
    </source>
</evidence>
<name>A0ABV2AJL0_9EUKA</name>
<keyword evidence="2" id="KW-1185">Reference proteome</keyword>
<proteinExistence type="predicted"/>
<comment type="caution">
    <text evidence="1">The sequence shown here is derived from an EMBL/GenBank/DDBJ whole genome shotgun (WGS) entry which is preliminary data.</text>
</comment>
<organism evidence="1 2">
    <name type="scientific">Bonamia ostreae</name>
    <dbReference type="NCBI Taxonomy" id="126728"/>
    <lineage>
        <taxon>Eukaryota</taxon>
        <taxon>Sar</taxon>
        <taxon>Rhizaria</taxon>
        <taxon>Endomyxa</taxon>
        <taxon>Ascetosporea</taxon>
        <taxon>Haplosporida</taxon>
        <taxon>Bonamia</taxon>
    </lineage>
</organism>
<dbReference type="Proteomes" id="UP001439008">
    <property type="component" value="Unassembled WGS sequence"/>
</dbReference>
<accession>A0ABV2AJL0</accession>
<sequence>MVETEYKKSKIVIKSKEENIDFSSKTNIPNIRNQIEKDKTPNKTLKKIFSFKDDLNNWCKYDEELFKRLKPYYIEKNKLNKNIVVKSKEEKIAVLAQTNNPMIRNQEVETLNKRLKKNFDFKYDLNNWFKEDEELIKRLKPYYKERKEINELKLINKDISELHLDIKIGTNILKDDSNDNMNKQL</sequence>
<evidence type="ECO:0000313" key="1">
    <source>
        <dbReference type="EMBL" id="MES1919856.1"/>
    </source>
</evidence>
<dbReference type="EMBL" id="JBDODL010000423">
    <property type="protein sequence ID" value="MES1919856.1"/>
    <property type="molecule type" value="Genomic_DNA"/>
</dbReference>
<reference evidence="1 2" key="1">
    <citation type="journal article" date="2024" name="BMC Biol.">
        <title>Comparative genomics of Ascetosporea gives new insight into the evolutionary basis for animal parasitism in Rhizaria.</title>
        <authorList>
            <person name="Hiltunen Thoren M."/>
            <person name="Onut-Brannstrom I."/>
            <person name="Alfjorden A."/>
            <person name="Peckova H."/>
            <person name="Swords F."/>
            <person name="Hooper C."/>
            <person name="Holzer A.S."/>
            <person name="Bass D."/>
            <person name="Burki F."/>
        </authorList>
    </citation>
    <scope>NUCLEOTIDE SEQUENCE [LARGE SCALE GENOMIC DNA]</scope>
    <source>
        <strain evidence="1">20-A016</strain>
    </source>
</reference>